<name>A0A9D3MHZ3_ANGAN</name>
<feature type="transmembrane region" description="Helical" evidence="1">
    <location>
        <begin position="106"/>
        <end position="126"/>
    </location>
</feature>
<reference evidence="2" key="1">
    <citation type="submission" date="2021-01" db="EMBL/GenBank/DDBJ databases">
        <title>A chromosome-scale assembly of European eel, Anguilla anguilla.</title>
        <authorList>
            <person name="Henkel C."/>
            <person name="Jong-Raadsen S.A."/>
            <person name="Dufour S."/>
            <person name="Weltzien F.-A."/>
            <person name="Palstra A.P."/>
            <person name="Pelster B."/>
            <person name="Spaink H.P."/>
            <person name="Van Den Thillart G.E."/>
            <person name="Jansen H."/>
            <person name="Zahm M."/>
            <person name="Klopp C."/>
            <person name="Cedric C."/>
            <person name="Louis A."/>
            <person name="Berthelot C."/>
            <person name="Parey E."/>
            <person name="Roest Crollius H."/>
            <person name="Montfort J."/>
            <person name="Robinson-Rechavi M."/>
            <person name="Bucao C."/>
            <person name="Bouchez O."/>
            <person name="Gislard M."/>
            <person name="Lluch J."/>
            <person name="Milhes M."/>
            <person name="Lampietro C."/>
            <person name="Lopez Roques C."/>
            <person name="Donnadieu C."/>
            <person name="Braasch I."/>
            <person name="Desvignes T."/>
            <person name="Postlethwait J."/>
            <person name="Bobe J."/>
            <person name="Guiguen Y."/>
            <person name="Dirks R."/>
        </authorList>
    </citation>
    <scope>NUCLEOTIDE SEQUENCE</scope>
    <source>
        <strain evidence="2">Tag_6206</strain>
        <tissue evidence="2">Liver</tissue>
    </source>
</reference>
<gene>
    <name evidence="2" type="ORF">ANANG_G00108360</name>
</gene>
<evidence type="ECO:0000313" key="2">
    <source>
        <dbReference type="EMBL" id="KAG5849289.1"/>
    </source>
</evidence>
<dbReference type="AlphaFoldDB" id="A0A9D3MHZ3"/>
<organism evidence="2 3">
    <name type="scientific">Anguilla anguilla</name>
    <name type="common">European freshwater eel</name>
    <name type="synonym">Muraena anguilla</name>
    <dbReference type="NCBI Taxonomy" id="7936"/>
    <lineage>
        <taxon>Eukaryota</taxon>
        <taxon>Metazoa</taxon>
        <taxon>Chordata</taxon>
        <taxon>Craniata</taxon>
        <taxon>Vertebrata</taxon>
        <taxon>Euteleostomi</taxon>
        <taxon>Actinopterygii</taxon>
        <taxon>Neopterygii</taxon>
        <taxon>Teleostei</taxon>
        <taxon>Anguilliformes</taxon>
        <taxon>Anguillidae</taxon>
        <taxon>Anguilla</taxon>
    </lineage>
</organism>
<keyword evidence="1" id="KW-1133">Transmembrane helix</keyword>
<evidence type="ECO:0000313" key="3">
    <source>
        <dbReference type="Proteomes" id="UP001044222"/>
    </source>
</evidence>
<dbReference type="Proteomes" id="UP001044222">
    <property type="component" value="Unassembled WGS sequence"/>
</dbReference>
<keyword evidence="1" id="KW-0472">Membrane</keyword>
<protein>
    <submittedName>
        <fullName evidence="2">Uncharacterized protein</fullName>
    </submittedName>
</protein>
<keyword evidence="1" id="KW-0812">Transmembrane</keyword>
<keyword evidence="3" id="KW-1185">Reference proteome</keyword>
<comment type="caution">
    <text evidence="2">The sequence shown here is derived from an EMBL/GenBank/DDBJ whole genome shotgun (WGS) entry which is preliminary data.</text>
</comment>
<evidence type="ECO:0000256" key="1">
    <source>
        <dbReference type="SAM" id="Phobius"/>
    </source>
</evidence>
<accession>A0A9D3MHZ3</accession>
<proteinExistence type="predicted"/>
<dbReference type="EMBL" id="JAFIRN010000005">
    <property type="protein sequence ID" value="KAG5849289.1"/>
    <property type="molecule type" value="Genomic_DNA"/>
</dbReference>
<sequence>MCNLFGGSAEPRELLRFLETGGALRPFVPLSAPLSFSRGEKRFGSAPRCRVGTARSARRFVPLADTEWGGVTRSEQLTHAHRFENHCKEKRGKGLFHQITKTHGTVIGVSAGVVLVLFIISILVQMKQPRKKVVSRRPVFNKAGFQEVFDPPHYELFSLRDKDVSSDLAELSEELESYHKLRRSSTASRCVHEHHCGSQASSAKQSRTTLGSMELPYRNDFSQPPPMKTFNSTYKKSCYGYKQAHDCAEQVIEDRVMEEVPCEIYVRGGGGAHRNNSDAAQARSMSMDF</sequence>